<proteinExistence type="predicted"/>
<dbReference type="PANTHER" id="PTHR14068:SF0">
    <property type="entry name" value="EUKARYOTIC TRANSLATION INITIATION FACTOR 3 SUBUNIT B"/>
    <property type="match status" value="1"/>
</dbReference>
<dbReference type="InterPro" id="IPR013979">
    <property type="entry name" value="TIF_beta_prop-like"/>
</dbReference>
<dbReference type="GO" id="GO:0003723">
    <property type="term" value="F:RNA binding"/>
    <property type="evidence" value="ECO:0007669"/>
    <property type="project" value="UniProtKB-KW"/>
</dbReference>
<dbReference type="AlphaFoldDB" id="A0A7S1UEU7"/>
<accession>A0A7S1UEU7</accession>
<evidence type="ECO:0000256" key="5">
    <source>
        <dbReference type="SAM" id="Coils"/>
    </source>
</evidence>
<evidence type="ECO:0000256" key="3">
    <source>
        <dbReference type="ARBA" id="ARBA00022884"/>
    </source>
</evidence>
<evidence type="ECO:0000256" key="2">
    <source>
        <dbReference type="ARBA" id="ARBA00022540"/>
    </source>
</evidence>
<dbReference type="Pfam" id="PF08662">
    <property type="entry name" value="eIF2A"/>
    <property type="match status" value="1"/>
</dbReference>
<name>A0A7S1UEU7_9STRA</name>
<keyword evidence="5" id="KW-0175">Coiled coil</keyword>
<dbReference type="EMBL" id="HBGJ01038317">
    <property type="protein sequence ID" value="CAD9265721.1"/>
    <property type="molecule type" value="Transcribed_RNA"/>
</dbReference>
<keyword evidence="4" id="KW-0648">Protein biosynthesis</keyword>
<dbReference type="Gene3D" id="2.130.10.10">
    <property type="entry name" value="YVTN repeat-like/Quinoprotein amine dehydrogenase"/>
    <property type="match status" value="1"/>
</dbReference>
<protein>
    <recommendedName>
        <fullName evidence="6">Translation initiation factor beta propellor-like domain-containing protein</fullName>
    </recommendedName>
</protein>
<dbReference type="GO" id="GO:0031369">
    <property type="term" value="F:translation initiation factor binding"/>
    <property type="evidence" value="ECO:0007669"/>
    <property type="project" value="InterPro"/>
</dbReference>
<dbReference type="PANTHER" id="PTHR14068">
    <property type="entry name" value="EUKARYOTIC TRANSLATION INITIATION FACTOR 3 EIF3 -RELATED"/>
    <property type="match status" value="1"/>
</dbReference>
<evidence type="ECO:0000313" key="7">
    <source>
        <dbReference type="EMBL" id="CAD9265721.1"/>
    </source>
</evidence>
<evidence type="ECO:0000259" key="6">
    <source>
        <dbReference type="Pfam" id="PF08662"/>
    </source>
</evidence>
<keyword evidence="1" id="KW-0963">Cytoplasm</keyword>
<keyword evidence="2" id="KW-0396">Initiation factor</keyword>
<feature type="domain" description="Translation initiation factor beta propellor-like" evidence="6">
    <location>
        <begin position="415"/>
        <end position="655"/>
    </location>
</feature>
<dbReference type="SUPFAM" id="SSF82171">
    <property type="entry name" value="DPP6 N-terminal domain-like"/>
    <property type="match status" value="1"/>
</dbReference>
<feature type="coiled-coil region" evidence="5">
    <location>
        <begin position="680"/>
        <end position="717"/>
    </location>
</feature>
<gene>
    <name evidence="7" type="ORF">PPAR1163_LOCUS24144</name>
</gene>
<evidence type="ECO:0000256" key="4">
    <source>
        <dbReference type="ARBA" id="ARBA00022917"/>
    </source>
</evidence>
<dbReference type="InterPro" id="IPR011400">
    <property type="entry name" value="EIF3B"/>
</dbReference>
<sequence>MDADMEAMEVPEDLREFYEPPAEEDLEFEAPPLFDDCSTAVAITGLPIVPEAKFEKLMDKLRSVTKMDGCHVVDYDIPSEGGKGKGVVLVDCETPADAERLVKGCYTLDKETGEQKPKSFGSKNVLHAVPLPGVAQLEEMPEAYAAPEMPPFNPGPSVQDWLYDEHVRDQFCIRWAENGIHETEVFWSSANGEEVPIYRGEREKSQNKSWCERYVEWSPQGTYLVTFHAPGIALWGGSAMEKIARFGHREVQRVQFSPKETYMVTYDFVGGGSAVVWDVQQQKQLRRFSPLPTVEGMPAPFKWSASEKFLCHVMQIEDGEGDDMTVENVINIFELPSMRKARDPVSGKPASLRADGVVDFMWSPTDDVLAYWGMERLNIRDAPQSFEEEQSLRMRPRAGVVALVDVTTRKNLRSKNLVNVNHCKLQWNDSGNYLAAIATCTMLMTTKAKTKDNKGEEKQVRRYKFKNTMLEVFRVKERGCPFEHMELMQMVQNFAWEPTPCPGTAAAAQAEGTRFGMIYGELPYPNVGVWQVPHVAAEGVDVGMEQMVMLERRKANHIFWSPNGGIMMLAAYVTNHDANEDLGKALNGQLEFFDVDEGVTLAERSHYRCNFVQWDPSGRTVTTAVTQPIEGGHYLFSMDNGYMFWTFQGFPLGSEVISKESFHQFRWRPRPKTLMSDGDRRKVIKKLRKYERRFERADKEKQRAKALERTVRLYRKRVEMRQTREAAYERLREARPERLQLYVDGYDSEDEDLYSYEDVVVHTEVLSTTEVQD</sequence>
<reference evidence="7" key="1">
    <citation type="submission" date="2021-01" db="EMBL/GenBank/DDBJ databases">
        <authorList>
            <person name="Corre E."/>
            <person name="Pelletier E."/>
            <person name="Niang G."/>
            <person name="Scheremetjew M."/>
            <person name="Finn R."/>
            <person name="Kale V."/>
            <person name="Holt S."/>
            <person name="Cochrane G."/>
            <person name="Meng A."/>
            <person name="Brown T."/>
            <person name="Cohen L."/>
        </authorList>
    </citation>
    <scope>NUCLEOTIDE SEQUENCE</scope>
    <source>
        <strain evidence="7">CCMP2877</strain>
    </source>
</reference>
<dbReference type="GO" id="GO:0003743">
    <property type="term" value="F:translation initiation factor activity"/>
    <property type="evidence" value="ECO:0007669"/>
    <property type="project" value="UniProtKB-KW"/>
</dbReference>
<organism evidence="7">
    <name type="scientific">Phaeomonas parva</name>
    <dbReference type="NCBI Taxonomy" id="124430"/>
    <lineage>
        <taxon>Eukaryota</taxon>
        <taxon>Sar</taxon>
        <taxon>Stramenopiles</taxon>
        <taxon>Ochrophyta</taxon>
        <taxon>Pinguiophyceae</taxon>
        <taxon>Pinguiochrysidales</taxon>
        <taxon>Pinguiochrysidaceae</taxon>
        <taxon>Phaeomonas</taxon>
    </lineage>
</organism>
<dbReference type="InterPro" id="IPR015943">
    <property type="entry name" value="WD40/YVTN_repeat-like_dom_sf"/>
</dbReference>
<evidence type="ECO:0000256" key="1">
    <source>
        <dbReference type="ARBA" id="ARBA00022490"/>
    </source>
</evidence>
<keyword evidence="3" id="KW-0694">RNA-binding</keyword>
<dbReference type="GO" id="GO:0005852">
    <property type="term" value="C:eukaryotic translation initiation factor 3 complex"/>
    <property type="evidence" value="ECO:0007669"/>
    <property type="project" value="InterPro"/>
</dbReference>